<dbReference type="EMBL" id="CAUYUJ010010315">
    <property type="protein sequence ID" value="CAK0829040.1"/>
    <property type="molecule type" value="Genomic_DNA"/>
</dbReference>
<evidence type="ECO:0000256" key="1">
    <source>
        <dbReference type="SAM" id="MobiDB-lite"/>
    </source>
</evidence>
<reference evidence="2" key="1">
    <citation type="submission" date="2023-10" db="EMBL/GenBank/DDBJ databases">
        <authorList>
            <person name="Chen Y."/>
            <person name="Shah S."/>
            <person name="Dougan E. K."/>
            <person name="Thang M."/>
            <person name="Chan C."/>
        </authorList>
    </citation>
    <scope>NUCLEOTIDE SEQUENCE [LARGE SCALE GENOMIC DNA]</scope>
</reference>
<accession>A0ABN9SAS0</accession>
<dbReference type="Proteomes" id="UP001189429">
    <property type="component" value="Unassembled WGS sequence"/>
</dbReference>
<gene>
    <name evidence="2" type="ORF">PCOR1329_LOCUS28114</name>
</gene>
<proteinExistence type="predicted"/>
<evidence type="ECO:0000313" key="2">
    <source>
        <dbReference type="EMBL" id="CAK0829040.1"/>
    </source>
</evidence>
<comment type="caution">
    <text evidence="2">The sequence shown here is derived from an EMBL/GenBank/DDBJ whole genome shotgun (WGS) entry which is preliminary data.</text>
</comment>
<sequence length="211" mass="22943">DLRPLFFDGLRPSQFSLVTTSPSQAALSRLPRQLLLQIALALSPGLHPKLDEIQGASPDPPPRRLDPSRVERGFGGLLHAGCTAPRMLAQVCRRRHRRYQGKEQAVTRGHGGERAREPQSMRCPDAFLAAAAAGQRAGAQRWPGRPLCTGPNGGGTPWDGPGAGMADEADATLSRRHDVKPSTDIKEDQGQGAWPYYSEHAFGTHLQNMHH</sequence>
<feature type="region of interest" description="Disordered" evidence="1">
    <location>
        <begin position="100"/>
        <end position="119"/>
    </location>
</feature>
<evidence type="ECO:0000313" key="3">
    <source>
        <dbReference type="Proteomes" id="UP001189429"/>
    </source>
</evidence>
<feature type="region of interest" description="Disordered" evidence="1">
    <location>
        <begin position="50"/>
        <end position="71"/>
    </location>
</feature>
<keyword evidence="3" id="KW-1185">Reference proteome</keyword>
<feature type="non-terminal residue" evidence="2">
    <location>
        <position position="1"/>
    </location>
</feature>
<feature type="compositionally biased region" description="Basic and acidic residues" evidence="1">
    <location>
        <begin position="61"/>
        <end position="71"/>
    </location>
</feature>
<protein>
    <submittedName>
        <fullName evidence="2">Uncharacterized protein</fullName>
    </submittedName>
</protein>
<organism evidence="2 3">
    <name type="scientific">Prorocentrum cordatum</name>
    <dbReference type="NCBI Taxonomy" id="2364126"/>
    <lineage>
        <taxon>Eukaryota</taxon>
        <taxon>Sar</taxon>
        <taxon>Alveolata</taxon>
        <taxon>Dinophyceae</taxon>
        <taxon>Prorocentrales</taxon>
        <taxon>Prorocentraceae</taxon>
        <taxon>Prorocentrum</taxon>
    </lineage>
</organism>
<name>A0ABN9SAS0_9DINO</name>
<feature type="compositionally biased region" description="Basic and acidic residues" evidence="1">
    <location>
        <begin position="110"/>
        <end position="119"/>
    </location>
</feature>